<dbReference type="GO" id="GO:0016757">
    <property type="term" value="F:glycosyltransferase activity"/>
    <property type="evidence" value="ECO:0007669"/>
    <property type="project" value="InterPro"/>
</dbReference>
<dbReference type="Pfam" id="PF00534">
    <property type="entry name" value="Glycos_transf_1"/>
    <property type="match status" value="1"/>
</dbReference>
<dbReference type="InterPro" id="IPR001296">
    <property type="entry name" value="Glyco_trans_1"/>
</dbReference>
<feature type="domain" description="Trehalose synthase N-terminal" evidence="3">
    <location>
        <begin position="128"/>
        <end position="211"/>
    </location>
</feature>
<gene>
    <name evidence="4" type="ORF">ENM42_02395</name>
</gene>
<keyword evidence="1 4" id="KW-0808">Transferase</keyword>
<dbReference type="PANTHER" id="PTHR46401">
    <property type="entry name" value="GLYCOSYLTRANSFERASE WBBK-RELATED"/>
    <property type="match status" value="1"/>
</dbReference>
<evidence type="ECO:0000259" key="2">
    <source>
        <dbReference type="Pfam" id="PF00534"/>
    </source>
</evidence>
<dbReference type="EMBL" id="DRXS01000131">
    <property type="protein sequence ID" value="HHR40659.1"/>
    <property type="molecule type" value="Genomic_DNA"/>
</dbReference>
<dbReference type="Pfam" id="PF21269">
    <property type="entry name" value="TreT_GT1"/>
    <property type="match status" value="1"/>
</dbReference>
<dbReference type="Gene3D" id="3.40.50.2000">
    <property type="entry name" value="Glycogen Phosphorylase B"/>
    <property type="match status" value="2"/>
</dbReference>
<reference evidence="4" key="1">
    <citation type="journal article" date="2020" name="mSystems">
        <title>Genome- and Community-Level Interaction Insights into Carbon Utilization and Element Cycling Functions of Hydrothermarchaeota in Hydrothermal Sediment.</title>
        <authorList>
            <person name="Zhou Z."/>
            <person name="Liu Y."/>
            <person name="Xu W."/>
            <person name="Pan J."/>
            <person name="Luo Z.H."/>
            <person name="Li M."/>
        </authorList>
    </citation>
    <scope>NUCLEOTIDE SEQUENCE [LARGE SCALE GENOMIC DNA]</scope>
    <source>
        <strain evidence="4">SpSt-1084</strain>
    </source>
</reference>
<sequence length="449" mass="50889">MHIGVCSQTPLVRIKNPNLLNRVFFNLSELKEDVDYVFSPGGVTRMLYPLLKRLIRTNLLESAVWVSLNPHGPEKITIGNIELNYVKIHEPFLKGYGAVKEAFWNLFHGMFDSGKKNIIELVWQEDYADYNLYNRLCSELLKKADKEKDFDVFYVHDFQQLPTGKMLSTVKPKIFRWHIPFNHFAIPAEWRDYLLKYFEAYDAVVVSSSSYENSLRKLGYTNKIYRVYPYIDFEDYVQPSKGEVQAFCDKYGIREDDFVVAMVARLDPLKGHDIAIQAVAKCVKHIPNIKLLIVGNGSFSSSSQGLKLSKAERWKEKLVELVALHGLDGRVVFTGHVNSTALGAAYERCALTVLPSKAEGFGLVVVESWLYGKPPLVSANAGIAELVKNGTNGFVIRSVDELAEAITKLAKDEKLRQEIGDRSLESAMMCSIERGMTEESRVLREVIEG</sequence>
<dbReference type="SUPFAM" id="SSF53756">
    <property type="entry name" value="UDP-Glycosyltransferase/glycogen phosphorylase"/>
    <property type="match status" value="1"/>
</dbReference>
<dbReference type="AlphaFoldDB" id="A0A7C5Y7D3"/>
<dbReference type="InterPro" id="IPR049438">
    <property type="entry name" value="TreT_GT1"/>
</dbReference>
<evidence type="ECO:0000259" key="3">
    <source>
        <dbReference type="Pfam" id="PF21269"/>
    </source>
</evidence>
<dbReference type="CDD" id="cd03801">
    <property type="entry name" value="GT4_PimA-like"/>
    <property type="match status" value="1"/>
</dbReference>
<comment type="caution">
    <text evidence="4">The sequence shown here is derived from an EMBL/GenBank/DDBJ whole genome shotgun (WGS) entry which is preliminary data.</text>
</comment>
<name>A0A7C5Y7D3_CALS0</name>
<dbReference type="PANTHER" id="PTHR46401:SF2">
    <property type="entry name" value="GLYCOSYLTRANSFERASE WBBK-RELATED"/>
    <property type="match status" value="1"/>
</dbReference>
<evidence type="ECO:0000256" key="1">
    <source>
        <dbReference type="ARBA" id="ARBA00022679"/>
    </source>
</evidence>
<accession>A0A7C5Y7D3</accession>
<organism evidence="4">
    <name type="scientific">Caldiarchaeum subterraneum</name>
    <dbReference type="NCBI Taxonomy" id="311458"/>
    <lineage>
        <taxon>Archaea</taxon>
        <taxon>Nitrososphaerota</taxon>
        <taxon>Candidatus Caldarchaeales</taxon>
        <taxon>Candidatus Caldarchaeaceae</taxon>
        <taxon>Candidatus Caldarchaeum</taxon>
    </lineage>
</organism>
<evidence type="ECO:0000313" key="4">
    <source>
        <dbReference type="EMBL" id="HHR40659.1"/>
    </source>
</evidence>
<proteinExistence type="predicted"/>
<protein>
    <submittedName>
        <fullName evidence="4">Glycosyltransferase</fullName>
    </submittedName>
</protein>
<feature type="domain" description="Glycosyl transferase family 1" evidence="2">
    <location>
        <begin position="249"/>
        <end position="422"/>
    </location>
</feature>